<evidence type="ECO:0000313" key="2">
    <source>
        <dbReference type="EnsemblPlants" id="EMT06815"/>
    </source>
</evidence>
<proteinExistence type="predicted"/>
<name>M8AYR6_AEGTA</name>
<dbReference type="AlphaFoldDB" id="M8AYR6"/>
<organism evidence="2">
    <name type="scientific">Aegilops tauschii</name>
    <name type="common">Tausch's goatgrass</name>
    <name type="synonym">Aegilops squarrosa</name>
    <dbReference type="NCBI Taxonomy" id="37682"/>
    <lineage>
        <taxon>Eukaryota</taxon>
        <taxon>Viridiplantae</taxon>
        <taxon>Streptophyta</taxon>
        <taxon>Embryophyta</taxon>
        <taxon>Tracheophyta</taxon>
        <taxon>Spermatophyta</taxon>
        <taxon>Magnoliopsida</taxon>
        <taxon>Liliopsida</taxon>
        <taxon>Poales</taxon>
        <taxon>Poaceae</taxon>
        <taxon>BOP clade</taxon>
        <taxon>Pooideae</taxon>
        <taxon>Triticodae</taxon>
        <taxon>Triticeae</taxon>
        <taxon>Triticinae</taxon>
        <taxon>Aegilops</taxon>
    </lineage>
</organism>
<feature type="compositionally biased region" description="Low complexity" evidence="1">
    <location>
        <begin position="278"/>
        <end position="292"/>
    </location>
</feature>
<dbReference type="EnsemblPlants" id="EMT06815">
    <property type="protein sequence ID" value="EMT06815"/>
    <property type="gene ID" value="F775_00226"/>
</dbReference>
<evidence type="ECO:0008006" key="3">
    <source>
        <dbReference type="Google" id="ProtNLM"/>
    </source>
</evidence>
<dbReference type="PANTHER" id="PTHR13198">
    <property type="entry name" value="RING FINGER PROTEIN 25"/>
    <property type="match status" value="1"/>
</dbReference>
<dbReference type="GO" id="GO:0061630">
    <property type="term" value="F:ubiquitin protein ligase activity"/>
    <property type="evidence" value="ECO:0007669"/>
    <property type="project" value="InterPro"/>
</dbReference>
<dbReference type="PANTHER" id="PTHR13198:SF4">
    <property type="entry name" value="E3 UBIQUITIN-PROTEIN LIGASE RNF25"/>
    <property type="match status" value="1"/>
</dbReference>
<evidence type="ECO:0000256" key="1">
    <source>
        <dbReference type="SAM" id="MobiDB-lite"/>
    </source>
</evidence>
<dbReference type="GO" id="GO:0016567">
    <property type="term" value="P:protein ubiquitination"/>
    <property type="evidence" value="ECO:0007669"/>
    <property type="project" value="TreeGrafter"/>
</dbReference>
<feature type="compositionally biased region" description="Polar residues" evidence="1">
    <location>
        <begin position="334"/>
        <end position="343"/>
    </location>
</feature>
<reference evidence="2" key="1">
    <citation type="submission" date="2015-06" db="UniProtKB">
        <authorList>
            <consortium name="EnsemblPlants"/>
        </authorList>
    </citation>
    <scope>IDENTIFICATION</scope>
</reference>
<dbReference type="InterPro" id="IPR039133">
    <property type="entry name" value="RNF25"/>
</dbReference>
<dbReference type="GO" id="GO:0005634">
    <property type="term" value="C:nucleus"/>
    <property type="evidence" value="ECO:0007669"/>
    <property type="project" value="TreeGrafter"/>
</dbReference>
<protein>
    <recommendedName>
        <fullName evidence="3">Reverse transcriptase Ty1/copia-type domain-containing protein</fullName>
    </recommendedName>
</protein>
<accession>M8AYR6</accession>
<feature type="region of interest" description="Disordered" evidence="1">
    <location>
        <begin position="267"/>
        <end position="351"/>
    </location>
</feature>
<sequence length="351" mass="39096">MRSLLATNDTVLLSYPYTSQQNGIAESILCTLNDANHRGYRCFDPITLPVLTCRHLCFVLTQLRLLPRLLCRFLRTIGFTSTYSETSLFVYNSDGGVAYLLLYVDDIVLTASSACFSDLLSPSSPIHTISMFCVYLGDALVCWSLKWQSTGSRSSAEAEYREGLRLSNSDKLFSANHHKGFCPVCRKVFDEKDIEHVRDLLDANTSQLMACLTVDLGVDDKELLHSEAEKKRREKFGSLFNLQQERNGLIEPKKDLAIQPGMYVSLPASEPTTSAGDSTNSWEATASSTSETDPPGMANISGGGKKENNSGPPRRNRAYAPRRQPHGQPAGKQWQRSQPARQQWQKKDAET</sequence>